<comment type="caution">
    <text evidence="1">The sequence shown here is derived from an EMBL/GenBank/DDBJ whole genome shotgun (WGS) entry which is preliminary data.</text>
</comment>
<evidence type="ECO:0000313" key="1">
    <source>
        <dbReference type="EMBL" id="KAG8004751.1"/>
    </source>
</evidence>
<name>A0ACB7ERT5_NIBAL</name>
<gene>
    <name evidence="1" type="ORF">GBF38_016627</name>
</gene>
<dbReference type="Proteomes" id="UP000805704">
    <property type="component" value="Chromosome 24"/>
</dbReference>
<keyword evidence="2" id="KW-1185">Reference proteome</keyword>
<organism evidence="1 2">
    <name type="scientific">Nibea albiflora</name>
    <name type="common">Yellow drum</name>
    <name type="synonym">Corvina albiflora</name>
    <dbReference type="NCBI Taxonomy" id="240163"/>
    <lineage>
        <taxon>Eukaryota</taxon>
        <taxon>Metazoa</taxon>
        <taxon>Chordata</taxon>
        <taxon>Craniata</taxon>
        <taxon>Vertebrata</taxon>
        <taxon>Euteleostomi</taxon>
        <taxon>Actinopterygii</taxon>
        <taxon>Neopterygii</taxon>
        <taxon>Teleostei</taxon>
        <taxon>Neoteleostei</taxon>
        <taxon>Acanthomorphata</taxon>
        <taxon>Eupercaria</taxon>
        <taxon>Sciaenidae</taxon>
        <taxon>Nibea</taxon>
    </lineage>
</organism>
<reference evidence="1" key="1">
    <citation type="submission" date="2020-04" db="EMBL/GenBank/DDBJ databases">
        <title>A chromosome-scale assembly and high-density genetic map of the yellow drum (Nibea albiflora) genome.</title>
        <authorList>
            <person name="Xu D."/>
            <person name="Zhang W."/>
            <person name="Chen R."/>
            <person name="Tan P."/>
            <person name="Wang L."/>
            <person name="Song H."/>
            <person name="Tian L."/>
            <person name="Zhu Q."/>
            <person name="Wang B."/>
        </authorList>
    </citation>
    <scope>NUCLEOTIDE SEQUENCE</scope>
    <source>
        <strain evidence="1">ZJHYS-2018</strain>
    </source>
</reference>
<dbReference type="EMBL" id="CM024812">
    <property type="protein sequence ID" value="KAG8004751.1"/>
    <property type="molecule type" value="Genomic_DNA"/>
</dbReference>
<sequence>MTKTRTNGECPICGKVLQMVAKHLRETHLIKNGKERAILNSMATGRTVIPPGPCPIQGCSPAIINVDKHLKAHKELTYEQIAEERRKAKRAAAIKALAALRASSPDPLMQTRLDLADPGEAASEEEPCQTCRTSKVKIRNLTVQVKRLKRQVADLKSQMRRGRPAQQPSLDSSDSEEPQQQPPQRKTKAKPQPQSSYSSTMTPQPQQPPPQQQPSLDSEEPQPQPQPPPQQATKRRLHFSSKAEEAWFVAATHTGRVLAALRQRSELAVFTQDRKITRES</sequence>
<evidence type="ECO:0000313" key="2">
    <source>
        <dbReference type="Proteomes" id="UP000805704"/>
    </source>
</evidence>
<accession>A0ACB7ERT5</accession>
<protein>
    <submittedName>
        <fullName evidence="1">Uncharacterized protein</fullName>
    </submittedName>
</protein>
<proteinExistence type="predicted"/>